<dbReference type="PANTHER" id="PTHR31499:SF79">
    <property type="entry name" value="HTH MYB-TYPE DOMAIN-CONTAINING PROTEIN"/>
    <property type="match status" value="1"/>
</dbReference>
<dbReference type="Gene3D" id="1.10.10.60">
    <property type="entry name" value="Homeodomain-like"/>
    <property type="match status" value="1"/>
</dbReference>
<dbReference type="GO" id="GO:0005634">
    <property type="term" value="C:nucleus"/>
    <property type="evidence" value="ECO:0007669"/>
    <property type="project" value="UniProtKB-SubCell"/>
</dbReference>
<dbReference type="PROSITE" id="PS51294">
    <property type="entry name" value="HTH_MYB"/>
    <property type="match status" value="1"/>
</dbReference>
<proteinExistence type="inferred from homology"/>
<dbReference type="FunFam" id="1.10.10.60:FF:000002">
    <property type="entry name" value="Myb family transcription factor"/>
    <property type="match status" value="1"/>
</dbReference>
<accession>A0A5N6RRM3</accession>
<dbReference type="OrthoDB" id="551907at2759"/>
<dbReference type="PANTHER" id="PTHR31499">
    <property type="entry name" value="MYB FAMILY TRANSCRIPTION FACTOR PHL11"/>
    <property type="match status" value="1"/>
</dbReference>
<dbReference type="Proteomes" id="UP000327013">
    <property type="component" value="Chromosome 8"/>
</dbReference>
<evidence type="ECO:0000259" key="8">
    <source>
        <dbReference type="PROSITE" id="PS51294"/>
    </source>
</evidence>
<dbReference type="GO" id="GO:0003700">
    <property type="term" value="F:DNA-binding transcription factor activity"/>
    <property type="evidence" value="ECO:0007669"/>
    <property type="project" value="InterPro"/>
</dbReference>
<feature type="region of interest" description="Disordered" evidence="7">
    <location>
        <begin position="102"/>
        <end position="129"/>
    </location>
</feature>
<keyword evidence="3" id="KW-0805">Transcription regulation</keyword>
<keyword evidence="10" id="KW-1185">Reference proteome</keyword>
<dbReference type="InterPro" id="IPR046955">
    <property type="entry name" value="PHR1-like"/>
</dbReference>
<dbReference type="InterPro" id="IPR009057">
    <property type="entry name" value="Homeodomain-like_sf"/>
</dbReference>
<dbReference type="Pfam" id="PF14379">
    <property type="entry name" value="Myb_CC_LHEQLE"/>
    <property type="match status" value="1"/>
</dbReference>
<dbReference type="Pfam" id="PF00249">
    <property type="entry name" value="Myb_DNA-binding"/>
    <property type="match status" value="1"/>
</dbReference>
<feature type="compositionally biased region" description="Basic and acidic residues" evidence="7">
    <location>
        <begin position="108"/>
        <end position="117"/>
    </location>
</feature>
<evidence type="ECO:0000256" key="7">
    <source>
        <dbReference type="SAM" id="MobiDB-lite"/>
    </source>
</evidence>
<feature type="compositionally biased region" description="Low complexity" evidence="7">
    <location>
        <begin position="118"/>
        <end position="127"/>
    </location>
</feature>
<feature type="compositionally biased region" description="Gly residues" evidence="7">
    <location>
        <begin position="506"/>
        <end position="516"/>
    </location>
</feature>
<dbReference type="EMBL" id="CM017328">
    <property type="protein sequence ID" value="KAE8125058.1"/>
    <property type="molecule type" value="Genomic_DNA"/>
</dbReference>
<sequence>MTSLVPHKGGQGSEPLAMTAGVLGGSSAVKSSTLAASGGAGKQRLRWTSDLHDRFVDAITQLGGPDRATPKGVLRVMGVAGLTIYHVKSHLQKYRLAKYLPESPGDGKGSKDEKKSSGDSFSGTDSSPGMQISEALRMQMEVQKRLHEQLEMCERGVRLVERSKGVSRSVIMAWPTMFWLLLSWDYLTQSDKIRENWRTFWFGGLSRGTQPGKVPVESQEGKVLEGMKGVRAKGSYEELAAGEGTLKLFLEGAEDMHPKISPEDHTDQGGGILVQNIMEGYVMAFTNILISFKKEIDICLEKVELGWVSNGASLMFPENNRRLDSLDKLSANMGLDKGGLVYFQPNKRFKQTYVRKRLPRKQLHWRMKQKGRVHQLVGRSKVPEVLDMGGSREAEASSTKVSEASDMSGASTDMAAKEFVSIFKPLGPFLASIPEQVPVSLSSDTGLETQGVGDSGGRGGDSEAIDVGSGVVSAGRPFLGGFCPGEKLAPTWFPWSESEKFSLSGGVEGGPAGDQGEGSYYGDKSERSTGLEMAQYFAKELLEVEPLEAQRVGVLEGPELSKANACKWVIERVKSFSHVVGLSYEGYEDQMEALF</sequence>
<protein>
    <recommendedName>
        <fullName evidence="8">HTH myb-type domain-containing protein</fullName>
    </recommendedName>
</protein>
<name>A0A5N6RRM3_9ROSI</name>
<organism evidence="9 10">
    <name type="scientific">Carpinus fangiana</name>
    <dbReference type="NCBI Taxonomy" id="176857"/>
    <lineage>
        <taxon>Eukaryota</taxon>
        <taxon>Viridiplantae</taxon>
        <taxon>Streptophyta</taxon>
        <taxon>Embryophyta</taxon>
        <taxon>Tracheophyta</taxon>
        <taxon>Spermatophyta</taxon>
        <taxon>Magnoliopsida</taxon>
        <taxon>eudicotyledons</taxon>
        <taxon>Gunneridae</taxon>
        <taxon>Pentapetalae</taxon>
        <taxon>rosids</taxon>
        <taxon>fabids</taxon>
        <taxon>Fagales</taxon>
        <taxon>Betulaceae</taxon>
        <taxon>Carpinus</taxon>
    </lineage>
</organism>
<evidence type="ECO:0000256" key="6">
    <source>
        <dbReference type="ARBA" id="ARBA00023242"/>
    </source>
</evidence>
<evidence type="ECO:0000256" key="3">
    <source>
        <dbReference type="ARBA" id="ARBA00023015"/>
    </source>
</evidence>
<dbReference type="InterPro" id="IPR025756">
    <property type="entry name" value="Myb_CC_LHEQLE"/>
</dbReference>
<keyword evidence="6" id="KW-0539">Nucleus</keyword>
<evidence type="ECO:0000313" key="9">
    <source>
        <dbReference type="EMBL" id="KAE8125058.1"/>
    </source>
</evidence>
<dbReference type="GO" id="GO:0003677">
    <property type="term" value="F:DNA binding"/>
    <property type="evidence" value="ECO:0007669"/>
    <property type="project" value="InterPro"/>
</dbReference>
<dbReference type="InterPro" id="IPR017930">
    <property type="entry name" value="Myb_dom"/>
</dbReference>
<keyword evidence="5" id="KW-0804">Transcription</keyword>
<evidence type="ECO:0000313" key="10">
    <source>
        <dbReference type="Proteomes" id="UP000327013"/>
    </source>
</evidence>
<dbReference type="InterPro" id="IPR001005">
    <property type="entry name" value="SANT/Myb"/>
</dbReference>
<dbReference type="InterPro" id="IPR006447">
    <property type="entry name" value="Myb_dom_plants"/>
</dbReference>
<evidence type="ECO:0000256" key="5">
    <source>
        <dbReference type="ARBA" id="ARBA00023163"/>
    </source>
</evidence>
<keyword evidence="4" id="KW-0175">Coiled coil</keyword>
<reference evidence="9 10" key="1">
    <citation type="submission" date="2019-06" db="EMBL/GenBank/DDBJ databases">
        <title>A chromosomal-level reference genome of Carpinus fangiana (Coryloideae, Betulaceae).</title>
        <authorList>
            <person name="Yang X."/>
            <person name="Wang Z."/>
            <person name="Zhang L."/>
            <person name="Hao G."/>
            <person name="Liu J."/>
            <person name="Yang Y."/>
        </authorList>
    </citation>
    <scope>NUCLEOTIDE SEQUENCE [LARGE SCALE GENOMIC DNA]</scope>
    <source>
        <strain evidence="9">Cfa_2016G</strain>
        <tissue evidence="9">Leaf</tissue>
    </source>
</reference>
<feature type="domain" description="HTH myb-type" evidence="8">
    <location>
        <begin position="39"/>
        <end position="99"/>
    </location>
</feature>
<dbReference type="SUPFAM" id="SSF46689">
    <property type="entry name" value="Homeodomain-like"/>
    <property type="match status" value="1"/>
</dbReference>
<comment type="subcellular location">
    <subcellularLocation>
        <location evidence="1">Nucleus</location>
    </subcellularLocation>
</comment>
<evidence type="ECO:0000256" key="1">
    <source>
        <dbReference type="ARBA" id="ARBA00004123"/>
    </source>
</evidence>
<feature type="region of interest" description="Disordered" evidence="7">
    <location>
        <begin position="504"/>
        <end position="525"/>
    </location>
</feature>
<gene>
    <name evidence="9" type="ORF">FH972_019895</name>
</gene>
<evidence type="ECO:0000256" key="4">
    <source>
        <dbReference type="ARBA" id="ARBA00023054"/>
    </source>
</evidence>
<dbReference type="AlphaFoldDB" id="A0A5N6RRM3"/>
<comment type="similarity">
    <text evidence="2">Belongs to the MYB-CC family.</text>
</comment>
<evidence type="ECO:0000256" key="2">
    <source>
        <dbReference type="ARBA" id="ARBA00006783"/>
    </source>
</evidence>
<dbReference type="NCBIfam" id="TIGR01557">
    <property type="entry name" value="myb_SHAQKYF"/>
    <property type="match status" value="1"/>
</dbReference>